<gene>
    <name evidence="2" type="ORF">C8P66_103158</name>
</gene>
<accession>A0A2W7IPG2</accession>
<sequence length="97" mass="9652">MSSPLPTLFADGVVEANVTHGVARITLGQAGADGKPQPCGVLIVPLVQLPVVANGLLALLKQIDTKMKEAQAAAGPAAAPAAAEPAVPSDGAFRFNA</sequence>
<feature type="compositionally biased region" description="Low complexity" evidence="1">
    <location>
        <begin position="75"/>
        <end position="88"/>
    </location>
</feature>
<comment type="caution">
    <text evidence="2">The sequence shown here is derived from an EMBL/GenBank/DDBJ whole genome shotgun (WGS) entry which is preliminary data.</text>
</comment>
<evidence type="ECO:0000313" key="3">
    <source>
        <dbReference type="Proteomes" id="UP000249688"/>
    </source>
</evidence>
<dbReference type="Proteomes" id="UP000249688">
    <property type="component" value="Unassembled WGS sequence"/>
</dbReference>
<reference evidence="2 3" key="1">
    <citation type="submission" date="2018-06" db="EMBL/GenBank/DDBJ databases">
        <title>Genomic Encyclopedia of Archaeal and Bacterial Type Strains, Phase II (KMG-II): from individual species to whole genera.</title>
        <authorList>
            <person name="Goeker M."/>
        </authorList>
    </citation>
    <scope>NUCLEOTIDE SEQUENCE [LARGE SCALE GENOMIC DNA]</scope>
    <source>
        <strain evidence="2 3">DSM 24525</strain>
    </source>
</reference>
<proteinExistence type="predicted"/>
<evidence type="ECO:0000256" key="1">
    <source>
        <dbReference type="SAM" id="MobiDB-lite"/>
    </source>
</evidence>
<organism evidence="2 3">
    <name type="scientific">Humitalea rosea</name>
    <dbReference type="NCBI Taxonomy" id="990373"/>
    <lineage>
        <taxon>Bacteria</taxon>
        <taxon>Pseudomonadati</taxon>
        <taxon>Pseudomonadota</taxon>
        <taxon>Alphaproteobacteria</taxon>
        <taxon>Acetobacterales</taxon>
        <taxon>Roseomonadaceae</taxon>
        <taxon>Humitalea</taxon>
    </lineage>
</organism>
<dbReference type="OrthoDB" id="7278324at2"/>
<feature type="region of interest" description="Disordered" evidence="1">
    <location>
        <begin position="75"/>
        <end position="97"/>
    </location>
</feature>
<dbReference type="RefSeq" id="WP_111396838.1">
    <property type="nucleotide sequence ID" value="NZ_QKYU01000003.1"/>
</dbReference>
<protein>
    <submittedName>
        <fullName evidence="2">Uncharacterized protein</fullName>
    </submittedName>
</protein>
<evidence type="ECO:0000313" key="2">
    <source>
        <dbReference type="EMBL" id="PZW49132.1"/>
    </source>
</evidence>
<dbReference type="EMBL" id="QKYU01000003">
    <property type="protein sequence ID" value="PZW49132.1"/>
    <property type="molecule type" value="Genomic_DNA"/>
</dbReference>
<keyword evidence="3" id="KW-1185">Reference proteome</keyword>
<name>A0A2W7IPG2_9PROT</name>
<dbReference type="AlphaFoldDB" id="A0A2W7IPG2"/>